<name>A0A6J5TIT1_PRUAR</name>
<evidence type="ECO:0000256" key="1">
    <source>
        <dbReference type="SAM" id="MobiDB-lite"/>
    </source>
</evidence>
<organism evidence="2 3">
    <name type="scientific">Prunus armeniaca</name>
    <name type="common">Apricot</name>
    <name type="synonym">Armeniaca vulgaris</name>
    <dbReference type="NCBI Taxonomy" id="36596"/>
    <lineage>
        <taxon>Eukaryota</taxon>
        <taxon>Viridiplantae</taxon>
        <taxon>Streptophyta</taxon>
        <taxon>Embryophyta</taxon>
        <taxon>Tracheophyta</taxon>
        <taxon>Spermatophyta</taxon>
        <taxon>Magnoliopsida</taxon>
        <taxon>eudicotyledons</taxon>
        <taxon>Gunneridae</taxon>
        <taxon>Pentapetalae</taxon>
        <taxon>rosids</taxon>
        <taxon>fabids</taxon>
        <taxon>Rosales</taxon>
        <taxon>Rosaceae</taxon>
        <taxon>Amygdaloideae</taxon>
        <taxon>Amygdaleae</taxon>
        <taxon>Prunus</taxon>
    </lineage>
</organism>
<protein>
    <submittedName>
        <fullName evidence="2">Uncharacterized protein</fullName>
    </submittedName>
</protein>
<reference evidence="2 3" key="1">
    <citation type="submission" date="2020-05" db="EMBL/GenBank/DDBJ databases">
        <authorList>
            <person name="Campoy J."/>
            <person name="Schneeberger K."/>
            <person name="Spophaly S."/>
        </authorList>
    </citation>
    <scope>NUCLEOTIDE SEQUENCE [LARGE SCALE GENOMIC DNA]</scope>
    <source>
        <strain evidence="2">PruArmRojPasFocal</strain>
    </source>
</reference>
<evidence type="ECO:0000313" key="2">
    <source>
        <dbReference type="EMBL" id="CAB4263836.1"/>
    </source>
</evidence>
<accession>A0A6J5TIT1</accession>
<sequence length="275" mass="29512">MTQGKRARISPVEVLEVALIAPQVPILSSPPIASVSASVLVVEILREENARMGEMAPSSGMALTRVYVSGEAPSAEAAKAELFQGGEGQHENPQAENECGIDNLTEWSWELTVFGLVRPNLGVLTPQPPLQGEIACPPVLEETLLEDVAPPSEPVCENEGFYAAAQVSQEAEPETTIPNPVPKPPVRPMEGDGLSASQSKSSCSDFISKARAKIVLEKWLALSLEERVIEEQKVRVFGALGSLCRSYPYFAVSFEGAKEDLEALVDKIKKKGSSS</sequence>
<feature type="region of interest" description="Disordered" evidence="1">
    <location>
        <begin position="168"/>
        <end position="200"/>
    </location>
</feature>
<proteinExistence type="predicted"/>
<dbReference type="Proteomes" id="UP000507222">
    <property type="component" value="Unassembled WGS sequence"/>
</dbReference>
<dbReference type="EMBL" id="CAEKDK010000001">
    <property type="protein sequence ID" value="CAB4263836.1"/>
    <property type="molecule type" value="Genomic_DNA"/>
</dbReference>
<gene>
    <name evidence="2" type="ORF">CURHAP_LOCUS5076</name>
</gene>
<evidence type="ECO:0000313" key="3">
    <source>
        <dbReference type="Proteomes" id="UP000507222"/>
    </source>
</evidence>
<dbReference type="AlphaFoldDB" id="A0A6J5TIT1"/>